<sequence length="311" mass="33554">MPDVSMLFPQVAKVFPSVNFQHDSAFQGVVGTAHFDRVAITFRGTLDIVEEGRYTICTKSDDGSHLILDDKPFVKAPGLHPPRQECAEAKLTKGPHKIFIKFFENGGGAYMRATYKGPDTGGVEKLIKSTGFEGQCDAPSAKCDCGKGWCGEFFYDPNGQGQIRDFVDSDELNGQAAKITQTIDFKNDASLVKFLGGQSKQGGFDRVAARFNGVVRIEEAGPYKLCTASDDGSRMFVDGQIAVENGGLHPTRKRCATKELSAGTHAILIDFFENGGGASIKATYEGADTGGKEELLPSVWHNEKKCGPIPA</sequence>
<feature type="domain" description="PA14" evidence="1">
    <location>
        <begin position="144"/>
        <end position="300"/>
    </location>
</feature>
<evidence type="ECO:0000313" key="2">
    <source>
        <dbReference type="EMBL" id="CAD8976908.1"/>
    </source>
</evidence>
<dbReference type="InterPro" id="IPR037524">
    <property type="entry name" value="PA14/GLEYA"/>
</dbReference>
<evidence type="ECO:0000259" key="1">
    <source>
        <dbReference type="PROSITE" id="PS51820"/>
    </source>
</evidence>
<dbReference type="Pfam" id="PF07691">
    <property type="entry name" value="PA14"/>
    <property type="match status" value="2"/>
</dbReference>
<organism evidence="2">
    <name type="scientific">Hemiselmis andersenii</name>
    <name type="common">Cryptophyte alga</name>
    <dbReference type="NCBI Taxonomy" id="464988"/>
    <lineage>
        <taxon>Eukaryota</taxon>
        <taxon>Cryptophyceae</taxon>
        <taxon>Cryptomonadales</taxon>
        <taxon>Hemiselmidaceae</taxon>
        <taxon>Hemiselmis</taxon>
    </lineage>
</organism>
<dbReference type="PROSITE" id="PS51820">
    <property type="entry name" value="PA14"/>
    <property type="match status" value="2"/>
</dbReference>
<name>A0A7S1EKW7_HEMAN</name>
<dbReference type="AlphaFoldDB" id="A0A7S1EKW7"/>
<proteinExistence type="predicted"/>
<feature type="domain" description="PA14" evidence="1">
    <location>
        <begin position="1"/>
        <end position="131"/>
    </location>
</feature>
<dbReference type="SMART" id="SM00758">
    <property type="entry name" value="PA14"/>
    <property type="match status" value="1"/>
</dbReference>
<dbReference type="InterPro" id="IPR011658">
    <property type="entry name" value="PA14_dom"/>
</dbReference>
<dbReference type="SUPFAM" id="SSF56988">
    <property type="entry name" value="Anthrax protective antigen"/>
    <property type="match status" value="2"/>
</dbReference>
<protein>
    <recommendedName>
        <fullName evidence="1">PA14 domain-containing protein</fullName>
    </recommendedName>
</protein>
<dbReference type="EMBL" id="HBFX01046418">
    <property type="protein sequence ID" value="CAD8976908.1"/>
    <property type="molecule type" value="Transcribed_RNA"/>
</dbReference>
<reference evidence="2" key="1">
    <citation type="submission" date="2021-01" db="EMBL/GenBank/DDBJ databases">
        <authorList>
            <person name="Corre E."/>
            <person name="Pelletier E."/>
            <person name="Niang G."/>
            <person name="Scheremetjew M."/>
            <person name="Finn R."/>
            <person name="Kale V."/>
            <person name="Holt S."/>
            <person name="Cochrane G."/>
            <person name="Meng A."/>
            <person name="Brown T."/>
            <person name="Cohen L."/>
        </authorList>
    </citation>
    <scope>NUCLEOTIDE SEQUENCE</scope>
    <source>
        <strain evidence="2">CCMP644</strain>
    </source>
</reference>
<gene>
    <name evidence="2" type="ORF">HAND00432_LOCUS27916</name>
</gene>
<dbReference type="Gene3D" id="3.90.182.10">
    <property type="entry name" value="Toxin - Anthrax Protective Antigen,domain 1"/>
    <property type="match status" value="1"/>
</dbReference>
<dbReference type="Gene3D" id="2.60.120.380">
    <property type="match status" value="1"/>
</dbReference>
<accession>A0A7S1EKW7</accession>